<sequence>MGEHAGLAGAGARDDEQRRAMVDDRGALGIVQPVQQRIRVGDADGSGTGGGGRAIDAASLGGRTGRLGRELE</sequence>
<accession>A0ABP6AQ39</accession>
<dbReference type="Proteomes" id="UP001499978">
    <property type="component" value="Unassembled WGS sequence"/>
</dbReference>
<proteinExistence type="predicted"/>
<evidence type="ECO:0000313" key="2">
    <source>
        <dbReference type="EMBL" id="GAA2520275.1"/>
    </source>
</evidence>
<feature type="region of interest" description="Disordered" evidence="1">
    <location>
        <begin position="39"/>
        <end position="72"/>
    </location>
</feature>
<comment type="caution">
    <text evidence="2">The sequence shown here is derived from an EMBL/GenBank/DDBJ whole genome shotgun (WGS) entry which is preliminary data.</text>
</comment>
<evidence type="ECO:0000256" key="1">
    <source>
        <dbReference type="SAM" id="MobiDB-lite"/>
    </source>
</evidence>
<dbReference type="EMBL" id="BAAARY010000005">
    <property type="protein sequence ID" value="GAA2520275.1"/>
    <property type="molecule type" value="Genomic_DNA"/>
</dbReference>
<name>A0ABP6AQ39_9ACTN</name>
<keyword evidence="3" id="KW-1185">Reference proteome</keyword>
<protein>
    <submittedName>
        <fullName evidence="2">Uncharacterized protein</fullName>
    </submittedName>
</protein>
<evidence type="ECO:0000313" key="3">
    <source>
        <dbReference type="Proteomes" id="UP001499978"/>
    </source>
</evidence>
<organism evidence="2 3">
    <name type="scientific">Pilimelia columellifera subsp. columellifera</name>
    <dbReference type="NCBI Taxonomy" id="706583"/>
    <lineage>
        <taxon>Bacteria</taxon>
        <taxon>Bacillati</taxon>
        <taxon>Actinomycetota</taxon>
        <taxon>Actinomycetes</taxon>
        <taxon>Micromonosporales</taxon>
        <taxon>Micromonosporaceae</taxon>
        <taxon>Pilimelia</taxon>
    </lineage>
</organism>
<reference evidence="3" key="1">
    <citation type="journal article" date="2019" name="Int. J. Syst. Evol. Microbiol.">
        <title>The Global Catalogue of Microorganisms (GCM) 10K type strain sequencing project: providing services to taxonomists for standard genome sequencing and annotation.</title>
        <authorList>
            <consortium name="The Broad Institute Genomics Platform"/>
            <consortium name="The Broad Institute Genome Sequencing Center for Infectious Disease"/>
            <person name="Wu L."/>
            <person name="Ma J."/>
        </authorList>
    </citation>
    <scope>NUCLEOTIDE SEQUENCE [LARGE SCALE GENOMIC DNA]</scope>
    <source>
        <strain evidence="3">JCM 3367</strain>
    </source>
</reference>
<feature type="compositionally biased region" description="Gly residues" evidence="1">
    <location>
        <begin position="44"/>
        <end position="53"/>
    </location>
</feature>
<gene>
    <name evidence="2" type="ORF">GCM10010201_17250</name>
</gene>